<dbReference type="GO" id="GO:0005886">
    <property type="term" value="C:plasma membrane"/>
    <property type="evidence" value="ECO:0007669"/>
    <property type="project" value="UniProtKB-SubCell"/>
</dbReference>
<dbReference type="Pfam" id="PF02706">
    <property type="entry name" value="Wzz"/>
    <property type="match status" value="1"/>
</dbReference>
<dbReference type="GO" id="GO:0004713">
    <property type="term" value="F:protein tyrosine kinase activity"/>
    <property type="evidence" value="ECO:0007669"/>
    <property type="project" value="TreeGrafter"/>
</dbReference>
<evidence type="ECO:0000256" key="5">
    <source>
        <dbReference type="ARBA" id="ARBA00023136"/>
    </source>
</evidence>
<keyword evidence="9" id="KW-1185">Reference proteome</keyword>
<evidence type="ECO:0000313" key="8">
    <source>
        <dbReference type="EMBL" id="SDO26508.1"/>
    </source>
</evidence>
<dbReference type="RefSeq" id="WP_091720785.1">
    <property type="nucleotide sequence ID" value="NZ_FNHS01000018.1"/>
</dbReference>
<protein>
    <submittedName>
        <fullName evidence="8">Chain length determinant protein</fullName>
    </submittedName>
</protein>
<dbReference type="Proteomes" id="UP000198704">
    <property type="component" value="Unassembled WGS sequence"/>
</dbReference>
<dbReference type="InterPro" id="IPR003856">
    <property type="entry name" value="LPS_length_determ_N"/>
</dbReference>
<feature type="domain" description="Polysaccharide chain length determinant N-terminal" evidence="7">
    <location>
        <begin position="39"/>
        <end position="129"/>
    </location>
</feature>
<keyword evidence="2" id="KW-1003">Cell membrane</keyword>
<dbReference type="PANTHER" id="PTHR32309">
    <property type="entry name" value="TYROSINE-PROTEIN KINASE"/>
    <property type="match status" value="1"/>
</dbReference>
<evidence type="ECO:0000313" key="9">
    <source>
        <dbReference type="Proteomes" id="UP000198704"/>
    </source>
</evidence>
<evidence type="ECO:0000259" key="7">
    <source>
        <dbReference type="Pfam" id="PF02706"/>
    </source>
</evidence>
<gene>
    <name evidence="8" type="ORF">SAMN05216360_11811</name>
</gene>
<feature type="transmembrane region" description="Helical" evidence="6">
    <location>
        <begin position="54"/>
        <end position="78"/>
    </location>
</feature>
<dbReference type="STRING" id="582672.SAMN05216360_11811"/>
<dbReference type="AlphaFoldDB" id="A0A1H0I4Y5"/>
<keyword evidence="3 6" id="KW-0812">Transmembrane</keyword>
<dbReference type="OrthoDB" id="230260at2"/>
<accession>A0A1H0I4Y5</accession>
<evidence type="ECO:0000256" key="1">
    <source>
        <dbReference type="ARBA" id="ARBA00004651"/>
    </source>
</evidence>
<evidence type="ECO:0000256" key="2">
    <source>
        <dbReference type="ARBA" id="ARBA00022475"/>
    </source>
</evidence>
<proteinExistence type="predicted"/>
<sequence>MNQHDLNFATKRVANNDGKIAPQKIVPPHEQSGAILNLKLSDLRNSIQRNRRWIFWWSLAAAFSAIFYLSLAADIYVATASLTLEPRRQVGSASDASANQPVMLDSAQADSQLQVIRSEILLRAVFNKLKPEDVQLLSLNHGILSTASRKIFGLFRGSTPAHTSPDQEKSSEVKREIAFQRFMQRVNARRIGLSYVIEISSYAETPELAARLSNAVVMQYIYEQIAAKAAAAQGGSEYLQVRIERLKSELNAAERAVIDGTVPTMFFPDADARVIGSAVAPLGRSYPQPILVIIYAAILGPIGAIIASTIWHQLSEAIKGADDLERISRVECIATVQASDPTGRSKLRGRPHRDAIGDIDTYLRFISRHRRSTAIGFVSYNKPRIGSRLLRDVAQHISNGGGHVIVVDACSFVTRGQAAQTSSSDSSMYPLAKTSMESESPAEQYVRIYCYSPGKSYDLCEPLDNVLTNLRNTEHAGPLVLIDLPDLRTSKAARTLFDYIDGAILVAETGRLLPDQYQFCLNLIRSSNADIISTILVDVEG</sequence>
<keyword evidence="5 6" id="KW-0472">Membrane</keyword>
<dbReference type="PANTHER" id="PTHR32309:SF13">
    <property type="entry name" value="FERRIC ENTEROBACTIN TRANSPORT PROTEIN FEPE"/>
    <property type="match status" value="1"/>
</dbReference>
<reference evidence="9" key="1">
    <citation type="submission" date="2016-10" db="EMBL/GenBank/DDBJ databases">
        <authorList>
            <person name="Varghese N."/>
            <person name="Submissions S."/>
        </authorList>
    </citation>
    <scope>NUCLEOTIDE SEQUENCE [LARGE SCALE GENOMIC DNA]</scope>
    <source>
        <strain evidence="9">BL47</strain>
    </source>
</reference>
<evidence type="ECO:0000256" key="3">
    <source>
        <dbReference type="ARBA" id="ARBA00022692"/>
    </source>
</evidence>
<dbReference type="EMBL" id="FNHS01000018">
    <property type="protein sequence ID" value="SDO26508.1"/>
    <property type="molecule type" value="Genomic_DNA"/>
</dbReference>
<comment type="subcellular location">
    <subcellularLocation>
        <location evidence="1">Cell membrane</location>
        <topology evidence="1">Multi-pass membrane protein</topology>
    </subcellularLocation>
</comment>
<evidence type="ECO:0000256" key="6">
    <source>
        <dbReference type="SAM" id="Phobius"/>
    </source>
</evidence>
<dbReference type="InterPro" id="IPR050445">
    <property type="entry name" value="Bact_polysacc_biosynth/exp"/>
</dbReference>
<keyword evidence="4 6" id="KW-1133">Transmembrane helix</keyword>
<organism evidence="8 9">
    <name type="scientific">Methylobacterium phyllostachyos</name>
    <dbReference type="NCBI Taxonomy" id="582672"/>
    <lineage>
        <taxon>Bacteria</taxon>
        <taxon>Pseudomonadati</taxon>
        <taxon>Pseudomonadota</taxon>
        <taxon>Alphaproteobacteria</taxon>
        <taxon>Hyphomicrobiales</taxon>
        <taxon>Methylobacteriaceae</taxon>
        <taxon>Methylobacterium</taxon>
    </lineage>
</organism>
<evidence type="ECO:0000256" key="4">
    <source>
        <dbReference type="ARBA" id="ARBA00022989"/>
    </source>
</evidence>
<name>A0A1H0I4Y5_9HYPH</name>